<dbReference type="PANTHER" id="PTHR42924:SF3">
    <property type="entry name" value="POLYMERASE_HISTIDINOL PHOSPHATASE N-TERMINAL DOMAIN-CONTAINING PROTEIN"/>
    <property type="match status" value="1"/>
</dbReference>
<dbReference type="GO" id="GO:0035312">
    <property type="term" value="F:5'-3' DNA exonuclease activity"/>
    <property type="evidence" value="ECO:0007669"/>
    <property type="project" value="TreeGrafter"/>
</dbReference>
<dbReference type="PANTHER" id="PTHR42924">
    <property type="entry name" value="EXONUCLEASE"/>
    <property type="match status" value="1"/>
</dbReference>
<dbReference type="Gene3D" id="1.10.150.650">
    <property type="match status" value="1"/>
</dbReference>
<dbReference type="SUPFAM" id="SSF89550">
    <property type="entry name" value="PHP domain-like"/>
    <property type="match status" value="1"/>
</dbReference>
<dbReference type="AlphaFoldDB" id="A0A1M6R557"/>
<proteinExistence type="predicted"/>
<evidence type="ECO:0000259" key="1">
    <source>
        <dbReference type="SMART" id="SM00481"/>
    </source>
</evidence>
<dbReference type="SMART" id="SM00481">
    <property type="entry name" value="POLIIIAc"/>
    <property type="match status" value="1"/>
</dbReference>
<dbReference type="Pfam" id="PF02811">
    <property type="entry name" value="PHP"/>
    <property type="match status" value="1"/>
</dbReference>
<gene>
    <name evidence="2" type="ORF">SAMN05192556_102222</name>
</gene>
<dbReference type="GO" id="GO:0004534">
    <property type="term" value="F:5'-3' RNA exonuclease activity"/>
    <property type="evidence" value="ECO:0007669"/>
    <property type="project" value="TreeGrafter"/>
</dbReference>
<dbReference type="Gene3D" id="3.20.20.140">
    <property type="entry name" value="Metal-dependent hydrolases"/>
    <property type="match status" value="1"/>
</dbReference>
<protein>
    <recommendedName>
        <fullName evidence="1">Polymerase/histidinol phosphatase N-terminal domain-containing protein</fullName>
    </recommendedName>
</protein>
<name>A0A1M6R557_9GAMM</name>
<dbReference type="CDD" id="cd07438">
    <property type="entry name" value="PHP_HisPPase_AMP"/>
    <property type="match status" value="1"/>
</dbReference>
<dbReference type="InterPro" id="IPR052018">
    <property type="entry name" value="PHP_domain"/>
</dbReference>
<evidence type="ECO:0000313" key="3">
    <source>
        <dbReference type="Proteomes" id="UP000184248"/>
    </source>
</evidence>
<sequence length="323" mass="34156">MTPMGRASTMDVILTKTPAGVMPMNALPERFEGEALAIDLHMHSTASDGALSPEALVEACAARGLTHMALTDHDTVAGVERARVAGERHGVVVLPATELSCQWRGINIHVVGLLPSGAQGELASGLERQAEARERRAMQIAERMERVGLEDALARAREEAGSDRPLGRPDFARALVAAELVPDMATAFRRHLGNGKAGDIKAHWPSLATVVAWVLDAGGVAALAHPLRYGLTRRKRGQLLDDFHAAGGQAAELVSGFQNPDVTRDLARQLAERDLLASLGSDFHFPGGHLAPGSMTPVPRTSVAPVWTHPGIAAVFGHSVPAA</sequence>
<dbReference type="Proteomes" id="UP000184248">
    <property type="component" value="Unassembled WGS sequence"/>
</dbReference>
<dbReference type="EMBL" id="FRAL01000002">
    <property type="protein sequence ID" value="SHK27584.1"/>
    <property type="molecule type" value="Genomic_DNA"/>
</dbReference>
<feature type="domain" description="Polymerase/histidinol phosphatase N-terminal" evidence="1">
    <location>
        <begin position="38"/>
        <end position="103"/>
    </location>
</feature>
<accession>A0A1M6R557</accession>
<dbReference type="InterPro" id="IPR003141">
    <property type="entry name" value="Pol/His_phosphatase_N"/>
</dbReference>
<reference evidence="3" key="1">
    <citation type="submission" date="2016-11" db="EMBL/GenBank/DDBJ databases">
        <authorList>
            <person name="Varghese N."/>
            <person name="Submissions S."/>
        </authorList>
    </citation>
    <scope>NUCLEOTIDE SEQUENCE [LARGE SCALE GENOMIC DNA]</scope>
    <source>
        <strain evidence="3">ALO Sharm</strain>
    </source>
</reference>
<keyword evidence="3" id="KW-1185">Reference proteome</keyword>
<dbReference type="InterPro" id="IPR016195">
    <property type="entry name" value="Pol/histidinol_Pase-like"/>
</dbReference>
<evidence type="ECO:0000313" key="2">
    <source>
        <dbReference type="EMBL" id="SHK27584.1"/>
    </source>
</evidence>
<organism evidence="2 3">
    <name type="scientific">Halomonas caseinilytica</name>
    <dbReference type="NCBI Taxonomy" id="438744"/>
    <lineage>
        <taxon>Bacteria</taxon>
        <taxon>Pseudomonadati</taxon>
        <taxon>Pseudomonadota</taxon>
        <taxon>Gammaproteobacteria</taxon>
        <taxon>Oceanospirillales</taxon>
        <taxon>Halomonadaceae</taxon>
        <taxon>Halomonas</taxon>
    </lineage>
</organism>
<dbReference type="InterPro" id="IPR004013">
    <property type="entry name" value="PHP_dom"/>
</dbReference>